<protein>
    <submittedName>
        <fullName evidence="4">DUF5808 domain-containing protein</fullName>
    </submittedName>
</protein>
<feature type="transmembrane region" description="Helical" evidence="1">
    <location>
        <begin position="51"/>
        <end position="69"/>
    </location>
</feature>
<gene>
    <name evidence="4" type="ORF">QWY13_05915</name>
</gene>
<feature type="transmembrane region" description="Helical" evidence="1">
    <location>
        <begin position="6"/>
        <end position="24"/>
    </location>
</feature>
<feature type="transmembrane region" description="Helical" evidence="1">
    <location>
        <begin position="236"/>
        <end position="258"/>
    </location>
</feature>
<dbReference type="PANTHER" id="PTHR37810">
    <property type="entry name" value="IMMUNITY PROTEIN SDPI"/>
    <property type="match status" value="1"/>
</dbReference>
<dbReference type="RefSeq" id="WP_300990367.1">
    <property type="nucleotide sequence ID" value="NZ_CP129235.1"/>
</dbReference>
<evidence type="ECO:0000259" key="2">
    <source>
        <dbReference type="Pfam" id="PF07853"/>
    </source>
</evidence>
<evidence type="ECO:0000313" key="5">
    <source>
        <dbReference type="Proteomes" id="UP001172142"/>
    </source>
</evidence>
<feature type="transmembrane region" description="Helical" evidence="1">
    <location>
        <begin position="347"/>
        <end position="364"/>
    </location>
</feature>
<organism evidence="4 5">
    <name type="scientific">Planococcus shenhongbingii</name>
    <dbReference type="NCBI Taxonomy" id="3058398"/>
    <lineage>
        <taxon>Bacteria</taxon>
        <taxon>Bacillati</taxon>
        <taxon>Bacillota</taxon>
        <taxon>Bacilli</taxon>
        <taxon>Bacillales</taxon>
        <taxon>Caryophanaceae</taxon>
        <taxon>Planococcus</taxon>
    </lineage>
</organism>
<keyword evidence="1" id="KW-0812">Transmembrane</keyword>
<name>A0ABT8NBV9_9BACL</name>
<sequence length="365" mass="40616">MTIFLMAAIMILIIGVQAFVPFLVKKTEVFGVYVPQEYTQKKTLELLKKRYATMVVLAGIVAAAIYAILLSVTEATEEAAAFWGLGLQLALILFSMALYLINHLKVKNEKQQEGWTVGKKEKVVVDLQFRNDLEMVSGIAFLLPMLITAGLIFYTISQYGSLPHQIPVHWGPGGTPDRFTDKTAFSSISLLLVLLMMQALFYFLNQARKTSGAKIMASQKQRSRERELASRKYGSWLLFITTVSATLLLGSFQLSIIHPELGSALWNMALIIGFLILVLGGTALYTFKVVKSGLAAAEQQQQPGIIDADRDEHWKAGIFYVNKEDPSVMVDKRFGVGWTVNFGNPKSWLYVLLPFVVLLAIALLI</sequence>
<keyword evidence="5" id="KW-1185">Reference proteome</keyword>
<feature type="transmembrane region" description="Helical" evidence="1">
    <location>
        <begin position="136"/>
        <end position="156"/>
    </location>
</feature>
<dbReference type="InterPro" id="IPR012867">
    <property type="entry name" value="DUF1648"/>
</dbReference>
<dbReference type="Pfam" id="PF19124">
    <property type="entry name" value="DUF5808"/>
    <property type="match status" value="1"/>
</dbReference>
<evidence type="ECO:0000313" key="4">
    <source>
        <dbReference type="EMBL" id="MDN7245030.1"/>
    </source>
</evidence>
<proteinExistence type="predicted"/>
<evidence type="ECO:0000256" key="1">
    <source>
        <dbReference type="SAM" id="Phobius"/>
    </source>
</evidence>
<dbReference type="PANTHER" id="PTHR37810:SF9">
    <property type="entry name" value="MEMBRANE PROTEIN"/>
    <property type="match status" value="1"/>
</dbReference>
<feature type="transmembrane region" description="Helical" evidence="1">
    <location>
        <begin position="264"/>
        <end position="287"/>
    </location>
</feature>
<feature type="transmembrane region" description="Helical" evidence="1">
    <location>
        <begin position="184"/>
        <end position="204"/>
    </location>
</feature>
<dbReference type="Proteomes" id="UP001172142">
    <property type="component" value="Unassembled WGS sequence"/>
</dbReference>
<dbReference type="EMBL" id="JAUJWU010000001">
    <property type="protein sequence ID" value="MDN7245030.1"/>
    <property type="molecule type" value="Genomic_DNA"/>
</dbReference>
<keyword evidence="1" id="KW-0472">Membrane</keyword>
<feature type="transmembrane region" description="Helical" evidence="1">
    <location>
        <begin position="81"/>
        <end position="101"/>
    </location>
</feature>
<keyword evidence="1" id="KW-1133">Transmembrane helix</keyword>
<feature type="domain" description="DUF1648" evidence="2">
    <location>
        <begin position="147"/>
        <end position="188"/>
    </location>
</feature>
<feature type="domain" description="DUF5808" evidence="3">
    <location>
        <begin position="323"/>
        <end position="348"/>
    </location>
</feature>
<dbReference type="InterPro" id="IPR043831">
    <property type="entry name" value="DUF5808"/>
</dbReference>
<accession>A0ABT8NBV9</accession>
<evidence type="ECO:0000259" key="3">
    <source>
        <dbReference type="Pfam" id="PF19124"/>
    </source>
</evidence>
<reference evidence="4 5" key="1">
    <citation type="submission" date="2023-07" db="EMBL/GenBank/DDBJ databases">
        <title>Novel species in genus Planococcus.</title>
        <authorList>
            <person name="Ning S."/>
        </authorList>
    </citation>
    <scope>NUCLEOTIDE SEQUENCE [LARGE SCALE GENOMIC DNA]</scope>
    <source>
        <strain evidence="4 5">N017</strain>
    </source>
</reference>
<comment type="caution">
    <text evidence="4">The sequence shown here is derived from an EMBL/GenBank/DDBJ whole genome shotgun (WGS) entry which is preliminary data.</text>
</comment>
<dbReference type="Pfam" id="PF07853">
    <property type="entry name" value="DUF1648"/>
    <property type="match status" value="1"/>
</dbReference>